<proteinExistence type="predicted"/>
<name>A0A552V7G0_9FLAO</name>
<accession>A0A552V7G0</accession>
<reference evidence="3 4" key="1">
    <citation type="submission" date="2019-07" db="EMBL/GenBank/DDBJ databases">
        <title>Flavobacterium sp. nov., isolated from glacier ice.</title>
        <authorList>
            <person name="Liu Q."/>
            <person name="Xin Y.-H."/>
        </authorList>
    </citation>
    <scope>NUCLEOTIDE SEQUENCE [LARGE SCALE GENOMIC DNA]</scope>
    <source>
        <strain evidence="3 4">ZT4R6</strain>
    </source>
</reference>
<keyword evidence="1" id="KW-0472">Membrane</keyword>
<keyword evidence="4" id="KW-1185">Reference proteome</keyword>
<dbReference type="RefSeq" id="WP_143371893.1">
    <property type="nucleotide sequence ID" value="NZ_VJVZ01000002.1"/>
</dbReference>
<dbReference type="Pfam" id="PF13785">
    <property type="entry name" value="DUF4178"/>
    <property type="match status" value="1"/>
</dbReference>
<gene>
    <name evidence="3" type="ORF">FMM05_03140</name>
</gene>
<evidence type="ECO:0000313" key="3">
    <source>
        <dbReference type="EMBL" id="TRW26390.1"/>
    </source>
</evidence>
<comment type="caution">
    <text evidence="3">The sequence shown here is derived from an EMBL/GenBank/DDBJ whole genome shotgun (WGS) entry which is preliminary data.</text>
</comment>
<dbReference type="InterPro" id="IPR025235">
    <property type="entry name" value="DUF4178"/>
</dbReference>
<feature type="transmembrane region" description="Helical" evidence="1">
    <location>
        <begin position="373"/>
        <end position="391"/>
    </location>
</feature>
<dbReference type="Proteomes" id="UP000320643">
    <property type="component" value="Unassembled WGS sequence"/>
</dbReference>
<sequence>MQITCPNCKVTTTASVALDITQFACPNCNNLYSYKDGSIGKLVKTFSYKPASITLVPGQKGTLEGKGYVITGVVVKKVEPHFYWREYILTAADGKQRFLSETNGHWMVLDAITDSFKIQHHPNTIDYNDRILHLYEFSKTSIAAAKGFFDYALPLGKENLTEFINPPNILSIEKDNGIENAFYGYHVDRKTIQKGFGIPVMPLKTGTGLVEPFFINIRNLVITLSAFSILILVSQLFIYSGRYQKEVLNSSLSFSTFNNKDFVSPSFTLEGGTAPITVELQSNVDNSWAAVQVGLINEVTNEEVYATKDIEYYHGYTDGENWTEGSTADNFNICGVPAGKYHFVVTPQKPPEDAANNSVHIIAKWDKPSIRNAALPIIFMLALCIAIYYWSVSFERKRWADSSFSTYN</sequence>
<organism evidence="3 4">
    <name type="scientific">Flavobacterium zepuense</name>
    <dbReference type="NCBI Taxonomy" id="2593302"/>
    <lineage>
        <taxon>Bacteria</taxon>
        <taxon>Pseudomonadati</taxon>
        <taxon>Bacteroidota</taxon>
        <taxon>Flavobacteriia</taxon>
        <taxon>Flavobacteriales</taxon>
        <taxon>Flavobacteriaceae</taxon>
        <taxon>Flavobacterium</taxon>
    </lineage>
</organism>
<keyword evidence="1" id="KW-0812">Transmembrane</keyword>
<dbReference type="AlphaFoldDB" id="A0A552V7G0"/>
<evidence type="ECO:0000256" key="1">
    <source>
        <dbReference type="SAM" id="Phobius"/>
    </source>
</evidence>
<protein>
    <submittedName>
        <fullName evidence="3">DUF4178 domain-containing protein</fullName>
    </submittedName>
</protein>
<evidence type="ECO:0000259" key="2">
    <source>
        <dbReference type="Pfam" id="PF13785"/>
    </source>
</evidence>
<keyword evidence="1" id="KW-1133">Transmembrane helix</keyword>
<dbReference type="EMBL" id="VJVZ01000002">
    <property type="protein sequence ID" value="TRW26390.1"/>
    <property type="molecule type" value="Genomic_DNA"/>
</dbReference>
<evidence type="ECO:0000313" key="4">
    <source>
        <dbReference type="Proteomes" id="UP000320643"/>
    </source>
</evidence>
<feature type="transmembrane region" description="Helical" evidence="1">
    <location>
        <begin position="220"/>
        <end position="239"/>
    </location>
</feature>
<feature type="domain" description="DUF4178" evidence="2">
    <location>
        <begin position="57"/>
        <end position="188"/>
    </location>
</feature>
<dbReference type="OrthoDB" id="713199at2"/>